<dbReference type="WBParaSite" id="ACRNAN_scaffold132.g9098.t1">
    <property type="protein sequence ID" value="ACRNAN_scaffold132.g9098.t1"/>
    <property type="gene ID" value="ACRNAN_scaffold132.g9098"/>
</dbReference>
<dbReference type="Proteomes" id="UP000887540">
    <property type="component" value="Unplaced"/>
</dbReference>
<keyword evidence="2" id="KW-1185">Reference proteome</keyword>
<dbReference type="PROSITE" id="PS51034">
    <property type="entry name" value="ZP_2"/>
    <property type="match status" value="1"/>
</dbReference>
<accession>A0A914CRJ6</accession>
<dbReference type="PANTHER" id="PTHR46560">
    <property type="entry name" value="CYPHER, ISOFORM B"/>
    <property type="match status" value="1"/>
</dbReference>
<evidence type="ECO:0000259" key="1">
    <source>
        <dbReference type="PROSITE" id="PS51034"/>
    </source>
</evidence>
<dbReference type="PANTHER" id="PTHR46560:SF5">
    <property type="entry name" value="CYPHER, ISOFORM B"/>
    <property type="match status" value="1"/>
</dbReference>
<sequence length="244" mass="27746">MLLLFDFRYEILIQFSFMKKNIDLICIIFNDFVNCAVSVSCSHASIVLVVSFEDPFYGLVSTLPLANCSVQGHGKYAAKLIIPLDSLTREKCSIVEYNGEYVGVVFIQMHPKVNMKGDTSYLVRCPIHDPAEENGIIEERTMTTTMPPIDVNMQILEDKMDNDVAKVGQNYDMKLAIPFKKNLNLNIRIGQCIAFIGTKELKILQLTDNDGCPVTSELVHEFKQEYDFWELESLLFTMSNVEMC</sequence>
<evidence type="ECO:0000313" key="2">
    <source>
        <dbReference type="Proteomes" id="UP000887540"/>
    </source>
</evidence>
<dbReference type="InterPro" id="IPR001507">
    <property type="entry name" value="ZP_dom"/>
</dbReference>
<reference evidence="3" key="1">
    <citation type="submission" date="2022-11" db="UniProtKB">
        <authorList>
            <consortium name="WormBaseParasite"/>
        </authorList>
    </citation>
    <scope>IDENTIFICATION</scope>
</reference>
<evidence type="ECO:0000313" key="3">
    <source>
        <dbReference type="WBParaSite" id="ACRNAN_scaffold132.g9098.t1"/>
    </source>
</evidence>
<dbReference type="AlphaFoldDB" id="A0A914CRJ6"/>
<organism evidence="2 3">
    <name type="scientific">Acrobeloides nanus</name>
    <dbReference type="NCBI Taxonomy" id="290746"/>
    <lineage>
        <taxon>Eukaryota</taxon>
        <taxon>Metazoa</taxon>
        <taxon>Ecdysozoa</taxon>
        <taxon>Nematoda</taxon>
        <taxon>Chromadorea</taxon>
        <taxon>Rhabditida</taxon>
        <taxon>Tylenchina</taxon>
        <taxon>Cephalobomorpha</taxon>
        <taxon>Cephaloboidea</taxon>
        <taxon>Cephalobidae</taxon>
        <taxon>Acrobeloides</taxon>
    </lineage>
</organism>
<protein>
    <submittedName>
        <fullName evidence="3">ZP domain-containing protein</fullName>
    </submittedName>
</protein>
<proteinExistence type="predicted"/>
<feature type="domain" description="ZP" evidence="1">
    <location>
        <begin position="40"/>
        <end position="244"/>
    </location>
</feature>
<name>A0A914CRJ6_9BILA</name>